<gene>
    <name evidence="9" type="ORF">SAMN05421811_12912</name>
</gene>
<feature type="domain" description="Protein kinase" evidence="7">
    <location>
        <begin position="194"/>
        <end position="488"/>
    </location>
</feature>
<dbReference type="InterPro" id="IPR011528">
    <property type="entry name" value="NERD"/>
</dbReference>
<name>A0A1I0LUQ0_9ACTN</name>
<dbReference type="GO" id="GO:0004674">
    <property type="term" value="F:protein serine/threonine kinase activity"/>
    <property type="evidence" value="ECO:0007669"/>
    <property type="project" value="UniProtKB-KW"/>
</dbReference>
<dbReference type="PROSITE" id="PS00107">
    <property type="entry name" value="PROTEIN_KINASE_ATP"/>
    <property type="match status" value="1"/>
</dbReference>
<dbReference type="PROSITE" id="PS50965">
    <property type="entry name" value="NERD"/>
    <property type="match status" value="1"/>
</dbReference>
<dbReference type="Gene3D" id="1.10.150.20">
    <property type="entry name" value="5' to 3' exonuclease, C-terminal subdomain"/>
    <property type="match status" value="1"/>
</dbReference>
<dbReference type="Pfam" id="PF00069">
    <property type="entry name" value="Pkinase"/>
    <property type="match status" value="2"/>
</dbReference>
<evidence type="ECO:0000313" key="9">
    <source>
        <dbReference type="EMBL" id="SEU47433.1"/>
    </source>
</evidence>
<evidence type="ECO:0000256" key="2">
    <source>
        <dbReference type="ARBA" id="ARBA00022741"/>
    </source>
</evidence>
<dbReference type="EMBL" id="FOHX01000029">
    <property type="protein sequence ID" value="SEU47433.1"/>
    <property type="molecule type" value="Genomic_DNA"/>
</dbReference>
<evidence type="ECO:0000259" key="8">
    <source>
        <dbReference type="PROSITE" id="PS50965"/>
    </source>
</evidence>
<dbReference type="SUPFAM" id="SSF47789">
    <property type="entry name" value="C-terminal domain of RNA polymerase alpha subunit"/>
    <property type="match status" value="1"/>
</dbReference>
<feature type="region of interest" description="Disordered" evidence="6">
    <location>
        <begin position="917"/>
        <end position="940"/>
    </location>
</feature>
<evidence type="ECO:0000259" key="7">
    <source>
        <dbReference type="PROSITE" id="PS50011"/>
    </source>
</evidence>
<feature type="domain" description="NERD" evidence="8">
    <location>
        <begin position="12"/>
        <end position="130"/>
    </location>
</feature>
<keyword evidence="3 9" id="KW-0418">Kinase</keyword>
<dbReference type="OrthoDB" id="3404503at2"/>
<evidence type="ECO:0000256" key="1">
    <source>
        <dbReference type="ARBA" id="ARBA00022679"/>
    </source>
</evidence>
<evidence type="ECO:0000256" key="6">
    <source>
        <dbReference type="SAM" id="MobiDB-lite"/>
    </source>
</evidence>
<evidence type="ECO:0000256" key="5">
    <source>
        <dbReference type="PROSITE-ProRule" id="PRU10141"/>
    </source>
</evidence>
<keyword evidence="10" id="KW-1185">Reference proteome</keyword>
<dbReference type="PANTHER" id="PTHR43289:SF34">
    <property type="entry name" value="SERINE_THREONINE-PROTEIN KINASE YBDM-RELATED"/>
    <property type="match status" value="1"/>
</dbReference>
<protein>
    <submittedName>
        <fullName evidence="9">Serine/threonine protein kinase</fullName>
    </submittedName>
</protein>
<accession>A0A1I0LUQ0</accession>
<dbReference type="STRING" id="568860.SAMN05421811_12912"/>
<feature type="region of interest" description="Disordered" evidence="6">
    <location>
        <begin position="815"/>
        <end position="839"/>
    </location>
</feature>
<sequence>MLEGRWTTVTESEFDHERRGLEAIRKKLPDGEPWRAWSNFTFTAYAGHVREVDLLVVTPGGVHMVELKDWRGSLTTENGTWVQTTKEGRRVPHGNPLHLVDKKAKELAALLGQYGRRVWVSAAVCFTDSSLKIRLPAHDQNGVYTIDKLVEMLRQPARDERRRLAATDSREIKGALERIGIRRSDAEYKVGPYLLERKSFDTGPTWADYLARHAELPELARVRIYLRERGSDASIRASVENAARREAAVLRRFRHPCVVQLKQYDPSGHSAGPALIFDYHPQTLRLDEYLVQYGDKLDILARMALVRQLAETMRSAHSSRIHHRALAARSVHVIPRNRGRKDHAIGEEAAWLAPRLQISDWQIATQRSGSGPSQGMTRFAPTALSAIHVSEGSDPYLAPELTAMNPDPIALDVYGLGVLTYLLATGRPPAASQAELLARLEAGEGLRPSAIVDGLSEDIDELVQAATAYRPERRLATVDEFLEMLEYVEDALTTPAADTGTAQIPDKDPLEAVAGDVLAGRWEVRRRLGTGSTSRAFLVRDLQAGRAVRGARALAVLKVALSDSRGEVLAREAEVMGRLRPDSRIIRLVEPEPLVIGGRTVLVLEYVGDERDPDENGETAGGTRRREETVARQLRESGRLQVDQLEAYGDYLFGAVDFLEGEGVWHRDIKPDNIAIRVRPNRTRELVLIDFSLAGYPVQETDAGTDGYLDPFIGTLTRSVYDAHAERYAVAVTLHEMASGELPKWSDGKVSARQTDPEEWPYPAIAADAFDPAIRDGLVAFFRKALHRDVAHRFRDLKPMRDAWKKLFLDMSESAPSDPRGSLHPAPARSEQADPAEGAPAIAAAEPESAEQQRDRLAAEVTRDTHLSASGLTPAAESFLYGLGVTTVGELLDYSQRNLINAPGLGAKTRNEIQRRQREWGERLRQKPVSPLTPEGRREAQEELERLSATESALVDTLVTGEGADDLSQRALRSVSLDTLAALLVPELKQNGSNQNEVEMVRLLLRLPNERGELPGIGVWPKQREVADALGLSRGRIPQMLKTQRMRWKKLPAVQALREEILQSLTGLGRVAAAAEIADVLAVRRGTRIRDREQRRAVALAAVRAVVEVEQLVPEDSAFRHAANREAVDEAMGAGLLALEVGEDDSPDTPSAPGLLDYAHRLGRAADRLAELDTLPTATIVLSELGAITPPPGTIEWDERRMVELAVAASRNAAATPRLEIYPRNLSLVRALRLTQAGLVRLTPGVPEGRQPGLTAEDIHERVRARFPELTDGRGGYDLPVGGALTKALRDAGFDLTLSTREDSGTPRYLPTRMDAASSYLTVRAWRRTTADAGITRYSDDPQIAAAVRAEERLAASVRRDGFRVLTVRAGLSRQAVTELSNASGRFGAEVVSMTGLFLEVMHELVPPGTKPTWETILRADVAEPGTRAALKLAEYTRTAWGRIEPRVRELLATGTGPVLLTDAAVFARYDAMGVLDRLSAAARQGLRGLWLLCPQSDSGREPKLGTVAVPYQAGLGEWIELPDAWISNEHRAGAKNQRTSEGAR</sequence>
<keyword evidence="1" id="KW-0808">Transferase</keyword>
<dbReference type="Proteomes" id="UP000199361">
    <property type="component" value="Unassembled WGS sequence"/>
</dbReference>
<feature type="domain" description="Protein kinase" evidence="7">
    <location>
        <begin position="522"/>
        <end position="809"/>
    </location>
</feature>
<evidence type="ECO:0000256" key="4">
    <source>
        <dbReference type="ARBA" id="ARBA00022840"/>
    </source>
</evidence>
<dbReference type="SUPFAM" id="SSF56112">
    <property type="entry name" value="Protein kinase-like (PK-like)"/>
    <property type="match status" value="2"/>
</dbReference>
<proteinExistence type="predicted"/>
<dbReference type="GO" id="GO:0005524">
    <property type="term" value="F:ATP binding"/>
    <property type="evidence" value="ECO:0007669"/>
    <property type="project" value="UniProtKB-UniRule"/>
</dbReference>
<keyword evidence="4 5" id="KW-0067">ATP-binding</keyword>
<reference evidence="9 10" key="1">
    <citation type="submission" date="2016-10" db="EMBL/GenBank/DDBJ databases">
        <authorList>
            <person name="de Groot N.N."/>
        </authorList>
    </citation>
    <scope>NUCLEOTIDE SEQUENCE [LARGE SCALE GENOMIC DNA]</scope>
    <source>
        <strain evidence="9 10">CGMCC 4.5598</strain>
    </source>
</reference>
<evidence type="ECO:0000313" key="10">
    <source>
        <dbReference type="Proteomes" id="UP000199361"/>
    </source>
</evidence>
<dbReference type="InterPro" id="IPR017441">
    <property type="entry name" value="Protein_kinase_ATP_BS"/>
</dbReference>
<dbReference type="Pfam" id="PF08378">
    <property type="entry name" value="NERD"/>
    <property type="match status" value="1"/>
</dbReference>
<dbReference type="RefSeq" id="WP_091094242.1">
    <property type="nucleotide sequence ID" value="NZ_FOHX01000029.1"/>
</dbReference>
<keyword evidence="9" id="KW-0723">Serine/threonine-protein kinase</keyword>
<dbReference type="Gene3D" id="3.30.200.20">
    <property type="entry name" value="Phosphorylase Kinase, domain 1"/>
    <property type="match status" value="1"/>
</dbReference>
<dbReference type="InterPro" id="IPR049832">
    <property type="entry name" value="BREX_PglW"/>
</dbReference>
<dbReference type="InterPro" id="IPR011009">
    <property type="entry name" value="Kinase-like_dom_sf"/>
</dbReference>
<dbReference type="NCBIfam" id="NF033442">
    <property type="entry name" value="BREX_PglW"/>
    <property type="match status" value="1"/>
</dbReference>
<organism evidence="9 10">
    <name type="scientific">Nonomuraea wenchangensis</name>
    <dbReference type="NCBI Taxonomy" id="568860"/>
    <lineage>
        <taxon>Bacteria</taxon>
        <taxon>Bacillati</taxon>
        <taxon>Actinomycetota</taxon>
        <taxon>Actinomycetes</taxon>
        <taxon>Streptosporangiales</taxon>
        <taxon>Streptosporangiaceae</taxon>
        <taxon>Nonomuraea</taxon>
    </lineage>
</organism>
<dbReference type="InterPro" id="IPR000719">
    <property type="entry name" value="Prot_kinase_dom"/>
</dbReference>
<keyword evidence="2 5" id="KW-0547">Nucleotide-binding</keyword>
<dbReference type="PROSITE" id="PS50011">
    <property type="entry name" value="PROTEIN_KINASE_DOM"/>
    <property type="match status" value="2"/>
</dbReference>
<feature type="binding site" evidence="5">
    <location>
        <position position="558"/>
    </location>
    <ligand>
        <name>ATP</name>
        <dbReference type="ChEBI" id="CHEBI:30616"/>
    </ligand>
</feature>
<dbReference type="SMART" id="SM00220">
    <property type="entry name" value="S_TKc"/>
    <property type="match status" value="1"/>
</dbReference>
<evidence type="ECO:0000256" key="3">
    <source>
        <dbReference type="ARBA" id="ARBA00022777"/>
    </source>
</evidence>
<dbReference type="Gene3D" id="1.10.510.10">
    <property type="entry name" value="Transferase(Phosphotransferase) domain 1"/>
    <property type="match status" value="2"/>
</dbReference>
<dbReference type="PANTHER" id="PTHR43289">
    <property type="entry name" value="MITOGEN-ACTIVATED PROTEIN KINASE KINASE KINASE 20-RELATED"/>
    <property type="match status" value="1"/>
</dbReference>